<dbReference type="InterPro" id="IPR050300">
    <property type="entry name" value="GDXG_lipolytic_enzyme"/>
</dbReference>
<dbReference type="EMBL" id="BPQB01000043">
    <property type="protein sequence ID" value="GJE94816.1"/>
    <property type="molecule type" value="Genomic_DNA"/>
</dbReference>
<gene>
    <name evidence="3" type="ORF">PsYK624_109910</name>
</gene>
<evidence type="ECO:0000313" key="4">
    <source>
        <dbReference type="Proteomes" id="UP000703269"/>
    </source>
</evidence>
<dbReference type="Pfam" id="PF07859">
    <property type="entry name" value="Abhydrolase_3"/>
    <property type="match status" value="1"/>
</dbReference>
<dbReference type="SUPFAM" id="SSF53474">
    <property type="entry name" value="alpha/beta-Hydrolases"/>
    <property type="match status" value="1"/>
</dbReference>
<evidence type="ECO:0000259" key="2">
    <source>
        <dbReference type="Pfam" id="PF07859"/>
    </source>
</evidence>
<evidence type="ECO:0000313" key="3">
    <source>
        <dbReference type="EMBL" id="GJE94816.1"/>
    </source>
</evidence>
<accession>A0A9P3GHC6</accession>
<protein>
    <submittedName>
        <fullName evidence="3">Alpha/beta hydrolase</fullName>
    </submittedName>
</protein>
<dbReference type="InterPro" id="IPR013094">
    <property type="entry name" value="AB_hydrolase_3"/>
</dbReference>
<dbReference type="Proteomes" id="UP000703269">
    <property type="component" value="Unassembled WGS sequence"/>
</dbReference>
<dbReference type="AlphaFoldDB" id="A0A9P3GHC6"/>
<comment type="caution">
    <text evidence="3">The sequence shown here is derived from an EMBL/GenBank/DDBJ whole genome shotgun (WGS) entry which is preliminary data.</text>
</comment>
<feature type="domain" description="Alpha/beta hydrolase fold-3" evidence="2">
    <location>
        <begin position="159"/>
        <end position="371"/>
    </location>
</feature>
<evidence type="ECO:0000256" key="1">
    <source>
        <dbReference type="ARBA" id="ARBA00022801"/>
    </source>
</evidence>
<dbReference type="InterPro" id="IPR029058">
    <property type="entry name" value="AB_hydrolase_fold"/>
</dbReference>
<dbReference type="PANTHER" id="PTHR48081:SF26">
    <property type="entry name" value="ALPHA_BETA HYDROLASE FOLD-3 DOMAIN-CONTAINING PROTEIN"/>
    <property type="match status" value="1"/>
</dbReference>
<organism evidence="3 4">
    <name type="scientific">Phanerochaete sordida</name>
    <dbReference type="NCBI Taxonomy" id="48140"/>
    <lineage>
        <taxon>Eukaryota</taxon>
        <taxon>Fungi</taxon>
        <taxon>Dikarya</taxon>
        <taxon>Basidiomycota</taxon>
        <taxon>Agaricomycotina</taxon>
        <taxon>Agaricomycetes</taxon>
        <taxon>Polyporales</taxon>
        <taxon>Phanerochaetaceae</taxon>
        <taxon>Phanerochaete</taxon>
    </lineage>
</organism>
<sequence>MTKKESTKETMSPHLEEMPYAKEPLKTAYVVQRLLTTLLLVPWWAMYYSIHPRSKPRESWSIKQVISVKFTRRVYRVTELAGVTWGTRDPEKECKSRKLKETRFEWAEPLPEAFRSGVLVDEEVPFKRVGTFVWPKKQPEEPKPIADIEASPKKPVIGIFMHGGGYCHMSAHEKCSTSKIPRRLIKDKAFDEIYAVEYRLLQHAPFPAAVQDAAAVYTHILRKYGCCPDFDEPPSQRKPVLGRGNRSRLHPNDAYSSMSDLLGTPSTTYTCFKKSVKIVLIGDSAGGNLVLALARWIRDEALLPAPDGLLLLSPSCDPSHAFPDTPSCYVPRPHESTDYLVDTPEPRALLQRTFLGHHPIEMMHSPYVSPASHRVLRAFYGEVFAASVQELTIEALNQDFMDKLRHIASVPPSPDPGHVPNPGLSTPMTPGTDISPTSLAHPVLASPRGLSLFSDFPPTCVVLGDAERLEREVMKLIGAMESDNMRVRTIRVRDAPHDVLMMGWWDEKVRDETWASVESWIAELAAQ</sequence>
<keyword evidence="4" id="KW-1185">Reference proteome</keyword>
<keyword evidence="1 3" id="KW-0378">Hydrolase</keyword>
<reference evidence="3 4" key="1">
    <citation type="submission" date="2021-08" db="EMBL/GenBank/DDBJ databases">
        <title>Draft Genome Sequence of Phanerochaete sordida strain YK-624.</title>
        <authorList>
            <person name="Mori T."/>
            <person name="Dohra H."/>
            <person name="Suzuki T."/>
            <person name="Kawagishi H."/>
            <person name="Hirai H."/>
        </authorList>
    </citation>
    <scope>NUCLEOTIDE SEQUENCE [LARGE SCALE GENOMIC DNA]</scope>
    <source>
        <strain evidence="3 4">YK-624</strain>
    </source>
</reference>
<dbReference type="GO" id="GO:0016787">
    <property type="term" value="F:hydrolase activity"/>
    <property type="evidence" value="ECO:0007669"/>
    <property type="project" value="UniProtKB-KW"/>
</dbReference>
<name>A0A9P3GHC6_9APHY</name>
<dbReference type="Gene3D" id="3.40.50.1820">
    <property type="entry name" value="alpha/beta hydrolase"/>
    <property type="match status" value="2"/>
</dbReference>
<dbReference type="PANTHER" id="PTHR48081">
    <property type="entry name" value="AB HYDROLASE SUPERFAMILY PROTEIN C4A8.06C"/>
    <property type="match status" value="1"/>
</dbReference>
<dbReference type="OrthoDB" id="2152029at2759"/>
<proteinExistence type="predicted"/>